<evidence type="ECO:0000259" key="1">
    <source>
        <dbReference type="Pfam" id="PF13340"/>
    </source>
</evidence>
<reference evidence="2 3" key="1">
    <citation type="submission" date="2019-03" db="EMBL/GenBank/DDBJ databases">
        <title>Genomic Encyclopedia of Type Strains, Phase IV (KMG-IV): sequencing the most valuable type-strain genomes for metagenomic binning, comparative biology and taxonomic classification.</title>
        <authorList>
            <person name="Goeker M."/>
        </authorList>
    </citation>
    <scope>NUCLEOTIDE SEQUENCE [LARGE SCALE GENOMIC DNA]</scope>
    <source>
        <strain evidence="2 3">DSM 103792</strain>
    </source>
</reference>
<sequence length="145" mass="16815">MKLMNEQWAVLAPLFELPPREDRRGRPPLPAREVLDGILWILKAGARWQDLPEQYPTYQSCHRRFQAWVKDGTLRQVLERLATDLHERGGLDIRETFIDGTFSSARKGAFALAKPSVARAPRSWQLQTVMVYLSPYALKVLRRMK</sequence>
<dbReference type="Proteomes" id="UP000295375">
    <property type="component" value="Unassembled WGS sequence"/>
</dbReference>
<organism evidence="2 3">
    <name type="scientific">Permianibacter aggregans</name>
    <dbReference type="NCBI Taxonomy" id="1510150"/>
    <lineage>
        <taxon>Bacteria</taxon>
        <taxon>Pseudomonadati</taxon>
        <taxon>Pseudomonadota</taxon>
        <taxon>Gammaproteobacteria</taxon>
        <taxon>Pseudomonadales</taxon>
        <taxon>Pseudomonadaceae</taxon>
        <taxon>Permianibacter</taxon>
    </lineage>
</organism>
<dbReference type="Pfam" id="PF13340">
    <property type="entry name" value="DUF4096"/>
    <property type="match status" value="1"/>
</dbReference>
<comment type="caution">
    <text evidence="2">The sequence shown here is derived from an EMBL/GenBank/DDBJ whole genome shotgun (WGS) entry which is preliminary data.</text>
</comment>
<name>A0A4R6V301_9GAMM</name>
<feature type="domain" description="Insertion element IS402-like" evidence="1">
    <location>
        <begin position="3"/>
        <end position="77"/>
    </location>
</feature>
<keyword evidence="3" id="KW-1185">Reference proteome</keyword>
<gene>
    <name evidence="2" type="ORF">EV696_102186</name>
</gene>
<dbReference type="PANTHER" id="PTHR46637">
    <property type="entry name" value="TIS1421-TRANSPOSASE PROTEIN A"/>
    <property type="match status" value="1"/>
</dbReference>
<dbReference type="EMBL" id="SNYM01000002">
    <property type="protein sequence ID" value="TDQ50504.1"/>
    <property type="molecule type" value="Genomic_DNA"/>
</dbReference>
<dbReference type="InterPro" id="IPR025161">
    <property type="entry name" value="IS402-like_dom"/>
</dbReference>
<dbReference type="AlphaFoldDB" id="A0A4R6V301"/>
<dbReference type="InterPro" id="IPR052909">
    <property type="entry name" value="Transposase_6_like"/>
</dbReference>
<dbReference type="PANTHER" id="PTHR46637:SF1">
    <property type="entry name" value="BLL5188 PROTEIN"/>
    <property type="match status" value="1"/>
</dbReference>
<evidence type="ECO:0000313" key="3">
    <source>
        <dbReference type="Proteomes" id="UP000295375"/>
    </source>
</evidence>
<evidence type="ECO:0000313" key="2">
    <source>
        <dbReference type="EMBL" id="TDQ50504.1"/>
    </source>
</evidence>
<protein>
    <submittedName>
        <fullName evidence="2">Putative transposase of IS4/5 family DUF4096</fullName>
    </submittedName>
</protein>
<accession>A0A4R6V301</accession>
<proteinExistence type="predicted"/>